<feature type="transmembrane region" description="Helical" evidence="7">
    <location>
        <begin position="167"/>
        <end position="190"/>
    </location>
</feature>
<dbReference type="PANTHER" id="PTHR31272">
    <property type="entry name" value="CYTOCHROME C-TYPE BIOGENESIS PROTEIN HI_1454-RELATED"/>
    <property type="match status" value="1"/>
</dbReference>
<evidence type="ECO:0000256" key="3">
    <source>
        <dbReference type="ARBA" id="ARBA00022692"/>
    </source>
</evidence>
<comment type="subcellular location">
    <subcellularLocation>
        <location evidence="1">Membrane</location>
        <topology evidence="1">Multi-pass membrane protein</topology>
    </subcellularLocation>
</comment>
<dbReference type="Pfam" id="PF02683">
    <property type="entry name" value="DsbD_TM"/>
    <property type="match status" value="1"/>
</dbReference>
<dbReference type="PANTHER" id="PTHR31272:SF4">
    <property type="entry name" value="CYTOCHROME C-TYPE BIOGENESIS PROTEIN HI_1454-RELATED"/>
    <property type="match status" value="1"/>
</dbReference>
<evidence type="ECO:0000259" key="8">
    <source>
        <dbReference type="Pfam" id="PF02683"/>
    </source>
</evidence>
<evidence type="ECO:0000256" key="7">
    <source>
        <dbReference type="SAM" id="Phobius"/>
    </source>
</evidence>
<evidence type="ECO:0000256" key="4">
    <source>
        <dbReference type="ARBA" id="ARBA00022748"/>
    </source>
</evidence>
<name>A0A0S2TEY0_9GAMM</name>
<keyword evidence="3 7" id="KW-0812">Transmembrane</keyword>
<feature type="transmembrane region" description="Helical" evidence="7">
    <location>
        <begin position="211"/>
        <end position="236"/>
    </location>
</feature>
<dbReference type="Proteomes" id="UP000055136">
    <property type="component" value="Chromosome"/>
</dbReference>
<accession>A0A0S2TEY0</accession>
<evidence type="ECO:0000313" key="10">
    <source>
        <dbReference type="Proteomes" id="UP000055136"/>
    </source>
</evidence>
<dbReference type="GO" id="GO:0016020">
    <property type="term" value="C:membrane"/>
    <property type="evidence" value="ECO:0007669"/>
    <property type="project" value="UniProtKB-SubCell"/>
</dbReference>
<keyword evidence="10" id="KW-1185">Reference proteome</keyword>
<keyword evidence="5 7" id="KW-1133">Transmembrane helix</keyword>
<dbReference type="GO" id="GO:0017004">
    <property type="term" value="P:cytochrome complex assembly"/>
    <property type="evidence" value="ECO:0007669"/>
    <property type="project" value="UniProtKB-KW"/>
</dbReference>
<dbReference type="AlphaFoldDB" id="A0A0S2TEY0"/>
<feature type="transmembrane region" description="Helical" evidence="7">
    <location>
        <begin position="136"/>
        <end position="161"/>
    </location>
</feature>
<gene>
    <name evidence="9" type="ORF">Tel_11340</name>
</gene>
<proteinExistence type="inferred from homology"/>
<evidence type="ECO:0000313" key="9">
    <source>
        <dbReference type="EMBL" id="ALP53682.1"/>
    </source>
</evidence>
<evidence type="ECO:0000256" key="6">
    <source>
        <dbReference type="ARBA" id="ARBA00023136"/>
    </source>
</evidence>
<dbReference type="KEGG" id="tee:Tel_11340"/>
<evidence type="ECO:0000256" key="2">
    <source>
        <dbReference type="ARBA" id="ARBA00006143"/>
    </source>
</evidence>
<keyword evidence="6 7" id="KW-0472">Membrane</keyword>
<sequence>MSPADITIPLALFAGALSFFSPCVLPLVPVYLSYLSGSSLEEQNEEERVGRWHVFSHALFFVGGFTLIFVLLFGLPATLLGNALYHYNDLIAQAGGVLVIIFGVHTLGWINIPFLNMTKQLQAGHNMAPGYTRSGLIGMAFGAGWTPCIGPLLGTVMTMAASQPSQGVLYTLIYASGLALPFLITALLFSRATGQLRRLNRHAHIVQKVSGGFLVAIGLLLVSGQLASLNTFFIQFTPDWLVEHL</sequence>
<evidence type="ECO:0000256" key="1">
    <source>
        <dbReference type="ARBA" id="ARBA00004141"/>
    </source>
</evidence>
<feature type="transmembrane region" description="Helical" evidence="7">
    <location>
        <begin position="90"/>
        <end position="115"/>
    </location>
</feature>
<feature type="domain" description="Cytochrome C biogenesis protein transmembrane" evidence="8">
    <location>
        <begin position="8"/>
        <end position="223"/>
    </location>
</feature>
<dbReference type="EMBL" id="CP013099">
    <property type="protein sequence ID" value="ALP53682.1"/>
    <property type="molecule type" value="Genomic_DNA"/>
</dbReference>
<comment type="similarity">
    <text evidence="2">Belongs to the DsbD family.</text>
</comment>
<dbReference type="STRING" id="1748243.Tel_11340"/>
<reference evidence="9" key="1">
    <citation type="submission" date="2015-10" db="EMBL/GenBank/DDBJ databases">
        <title>Description of Candidatus Tenderia electrophaga gen. nov, sp. nov., an Uncultivated Electroautotroph from a Biocathode Enrichment.</title>
        <authorList>
            <person name="Eddie B.J."/>
            <person name="Malanoski A.P."/>
            <person name="Wang Z."/>
            <person name="Hall R.J."/>
            <person name="Oh S.D."/>
            <person name="Heiner C."/>
            <person name="Lin B."/>
            <person name="Strycharz-Glaven S.M."/>
        </authorList>
    </citation>
    <scope>NUCLEOTIDE SEQUENCE [LARGE SCALE GENOMIC DNA]</scope>
    <source>
        <strain evidence="9">NRL1</strain>
    </source>
</reference>
<dbReference type="InterPro" id="IPR003834">
    <property type="entry name" value="Cyt_c_assmbl_TM_dom"/>
</dbReference>
<evidence type="ECO:0000256" key="5">
    <source>
        <dbReference type="ARBA" id="ARBA00022989"/>
    </source>
</evidence>
<feature type="transmembrane region" description="Helical" evidence="7">
    <location>
        <begin position="6"/>
        <end position="34"/>
    </location>
</feature>
<keyword evidence="4" id="KW-0201">Cytochrome c-type biogenesis</keyword>
<organism evidence="9 10">
    <name type="scientific">Candidatus Tenderia electrophaga</name>
    <dbReference type="NCBI Taxonomy" id="1748243"/>
    <lineage>
        <taxon>Bacteria</taxon>
        <taxon>Pseudomonadati</taxon>
        <taxon>Pseudomonadota</taxon>
        <taxon>Gammaproteobacteria</taxon>
        <taxon>Candidatus Tenderiales</taxon>
        <taxon>Candidatus Tenderiaceae</taxon>
        <taxon>Candidatus Tenderia</taxon>
    </lineage>
</organism>
<feature type="transmembrane region" description="Helical" evidence="7">
    <location>
        <begin position="54"/>
        <end position="78"/>
    </location>
</feature>
<protein>
    <recommendedName>
        <fullName evidence="8">Cytochrome C biogenesis protein transmembrane domain-containing protein</fullName>
    </recommendedName>
</protein>
<dbReference type="InterPro" id="IPR051790">
    <property type="entry name" value="Cytochrome_c-biogenesis_DsbD"/>
</dbReference>